<dbReference type="Gene3D" id="3.40.30.10">
    <property type="entry name" value="Glutaredoxin"/>
    <property type="match status" value="1"/>
</dbReference>
<dbReference type="SUPFAM" id="SSF52833">
    <property type="entry name" value="Thioredoxin-like"/>
    <property type="match status" value="1"/>
</dbReference>
<accession>A0A918NEJ4</accession>
<evidence type="ECO:0000313" key="3">
    <source>
        <dbReference type="EMBL" id="GGX61470.1"/>
    </source>
</evidence>
<dbReference type="InterPro" id="IPR006660">
    <property type="entry name" value="Arsenate_reductase-like"/>
</dbReference>
<dbReference type="CDD" id="cd03035">
    <property type="entry name" value="ArsC_Yffb"/>
    <property type="match status" value="1"/>
</dbReference>
<dbReference type="InterPro" id="IPR036249">
    <property type="entry name" value="Thioredoxin-like_sf"/>
</dbReference>
<dbReference type="EMBL" id="BMXR01000008">
    <property type="protein sequence ID" value="GGX61470.1"/>
    <property type="molecule type" value="Genomic_DNA"/>
</dbReference>
<gene>
    <name evidence="3" type="ORF">GCM10007392_31660</name>
</gene>
<dbReference type="PANTHER" id="PTHR30041:SF8">
    <property type="entry name" value="PROTEIN YFFB"/>
    <property type="match status" value="1"/>
</dbReference>
<keyword evidence="4" id="KW-1185">Reference proteome</keyword>
<organism evidence="3 4">
    <name type="scientific">Saccharospirillum salsuginis</name>
    <dbReference type="NCBI Taxonomy" id="418750"/>
    <lineage>
        <taxon>Bacteria</taxon>
        <taxon>Pseudomonadati</taxon>
        <taxon>Pseudomonadota</taxon>
        <taxon>Gammaproteobacteria</taxon>
        <taxon>Oceanospirillales</taxon>
        <taxon>Saccharospirillaceae</taxon>
        <taxon>Saccharospirillum</taxon>
    </lineage>
</organism>
<dbReference type="AlphaFoldDB" id="A0A918NEJ4"/>
<dbReference type="InterPro" id="IPR006504">
    <property type="entry name" value="Tscrpt_reg_Spx/MgsR"/>
</dbReference>
<dbReference type="NCBIfam" id="TIGR01617">
    <property type="entry name" value="arsC_related"/>
    <property type="match status" value="1"/>
</dbReference>
<proteinExistence type="inferred from homology"/>
<comment type="similarity">
    <text evidence="1 2">Belongs to the ArsC family.</text>
</comment>
<dbReference type="Proteomes" id="UP000626148">
    <property type="component" value="Unassembled WGS sequence"/>
</dbReference>
<reference evidence="3" key="1">
    <citation type="journal article" date="2014" name="Int. J. Syst. Evol. Microbiol.">
        <title>Complete genome sequence of Corynebacterium casei LMG S-19264T (=DSM 44701T), isolated from a smear-ripened cheese.</title>
        <authorList>
            <consortium name="US DOE Joint Genome Institute (JGI-PGF)"/>
            <person name="Walter F."/>
            <person name="Albersmeier A."/>
            <person name="Kalinowski J."/>
            <person name="Ruckert C."/>
        </authorList>
    </citation>
    <scope>NUCLEOTIDE SEQUENCE</scope>
    <source>
        <strain evidence="3">KCTC 22169</strain>
    </source>
</reference>
<sequence>MIRIYGIRNCDTIKKTLAWFDQQGADYEFIDYKKTPPTEDLLRSWFPHVGWENLINKRGTTWRNIDDGRKEKLNPERAIQLMIAEPSIIKRPVVEHGGLVSVGYNEQAFRDLLSLEL</sequence>
<evidence type="ECO:0000256" key="1">
    <source>
        <dbReference type="ARBA" id="ARBA00007198"/>
    </source>
</evidence>
<dbReference type="PROSITE" id="PS51353">
    <property type="entry name" value="ARSC"/>
    <property type="match status" value="1"/>
</dbReference>
<name>A0A918NEJ4_9GAMM</name>
<reference evidence="3" key="2">
    <citation type="submission" date="2020-09" db="EMBL/GenBank/DDBJ databases">
        <authorList>
            <person name="Sun Q."/>
            <person name="Kim S."/>
        </authorList>
    </citation>
    <scope>NUCLEOTIDE SEQUENCE</scope>
    <source>
        <strain evidence="3">KCTC 22169</strain>
    </source>
</reference>
<protein>
    <submittedName>
        <fullName evidence="3">Arsenate reductase</fullName>
    </submittedName>
</protein>
<dbReference type="Pfam" id="PF03960">
    <property type="entry name" value="ArsC"/>
    <property type="match status" value="1"/>
</dbReference>
<evidence type="ECO:0000313" key="4">
    <source>
        <dbReference type="Proteomes" id="UP000626148"/>
    </source>
</evidence>
<evidence type="ECO:0000256" key="2">
    <source>
        <dbReference type="PROSITE-ProRule" id="PRU01282"/>
    </source>
</evidence>
<dbReference type="RefSeq" id="WP_229805384.1">
    <property type="nucleotide sequence ID" value="NZ_BMXR01000008.1"/>
</dbReference>
<dbReference type="PANTHER" id="PTHR30041">
    <property type="entry name" value="ARSENATE REDUCTASE"/>
    <property type="match status" value="1"/>
</dbReference>
<comment type="caution">
    <text evidence="3">The sequence shown here is derived from an EMBL/GenBank/DDBJ whole genome shotgun (WGS) entry which is preliminary data.</text>
</comment>